<evidence type="ECO:0000256" key="7">
    <source>
        <dbReference type="ARBA" id="ARBA00023136"/>
    </source>
</evidence>
<keyword evidence="2" id="KW-0813">Transport</keyword>
<feature type="transmembrane region" description="Helical" evidence="9">
    <location>
        <begin position="40"/>
        <end position="60"/>
    </location>
</feature>
<gene>
    <name evidence="10" type="ORF">SAMN02745126_00142</name>
</gene>
<evidence type="ECO:0000256" key="9">
    <source>
        <dbReference type="SAM" id="Phobius"/>
    </source>
</evidence>
<dbReference type="InterPro" id="IPR052157">
    <property type="entry name" value="BCAA_transport_permease"/>
</dbReference>
<keyword evidence="5" id="KW-0029">Amino-acid transport</keyword>
<reference evidence="11" key="1">
    <citation type="submission" date="2017-02" db="EMBL/GenBank/DDBJ databases">
        <authorList>
            <person name="Varghese N."/>
            <person name="Submissions S."/>
        </authorList>
    </citation>
    <scope>NUCLEOTIDE SEQUENCE [LARGE SCALE GENOMIC DNA]</scope>
    <source>
        <strain evidence="11">ATCC 27094</strain>
    </source>
</reference>
<evidence type="ECO:0000256" key="6">
    <source>
        <dbReference type="ARBA" id="ARBA00022989"/>
    </source>
</evidence>
<dbReference type="Proteomes" id="UP000190092">
    <property type="component" value="Unassembled WGS sequence"/>
</dbReference>
<evidence type="ECO:0000256" key="4">
    <source>
        <dbReference type="ARBA" id="ARBA00022692"/>
    </source>
</evidence>
<proteinExistence type="inferred from homology"/>
<evidence type="ECO:0000313" key="11">
    <source>
        <dbReference type="Proteomes" id="UP000190092"/>
    </source>
</evidence>
<dbReference type="Pfam" id="PF02653">
    <property type="entry name" value="BPD_transp_2"/>
    <property type="match status" value="1"/>
</dbReference>
<keyword evidence="11" id="KW-1185">Reference proteome</keyword>
<dbReference type="GO" id="GO:0006865">
    <property type="term" value="P:amino acid transport"/>
    <property type="evidence" value="ECO:0007669"/>
    <property type="project" value="UniProtKB-KW"/>
</dbReference>
<keyword evidence="6 9" id="KW-1133">Transmembrane helix</keyword>
<accession>A0A1T4JLW2</accession>
<keyword evidence="4 9" id="KW-0812">Transmembrane</keyword>
<sequence length="298" mass="31199">MSEDLEFFLALTLNGASIGLMYSLIALGFVLVYKATDAINFAQGEFVMLAGLIVAVSLSIEAMPLIVAIAIVIVVMIGFGFGFERVVLRPLLGRPVVAVIMATIGLAAVLRGLGPLIFGSETRAVSLPVGDDPIVLGPASLPPIQVVGAAVALLFFLAFSWFFKKSRMGVAMRAVADNQQVAQAMGINVERYFALAWAMAGIVSALGGVVWGAMLGVDVQLALVGLKVFPVVILGGLDSIGGALVGGLIIGIVESLAAGYLDPFVGGGTKDFAPYVLMILVLMIRPYGIFGRRQIERV</sequence>
<evidence type="ECO:0000256" key="3">
    <source>
        <dbReference type="ARBA" id="ARBA00022475"/>
    </source>
</evidence>
<dbReference type="PANTHER" id="PTHR11795">
    <property type="entry name" value="BRANCHED-CHAIN AMINO ACID TRANSPORT SYSTEM PERMEASE PROTEIN LIVH"/>
    <property type="match status" value="1"/>
</dbReference>
<feature type="transmembrane region" description="Helical" evidence="9">
    <location>
        <begin position="66"/>
        <end position="83"/>
    </location>
</feature>
<dbReference type="STRING" id="225324.SAMN02745126_00142"/>
<evidence type="ECO:0000256" key="2">
    <source>
        <dbReference type="ARBA" id="ARBA00022448"/>
    </source>
</evidence>
<dbReference type="GO" id="GO:0022857">
    <property type="term" value="F:transmembrane transporter activity"/>
    <property type="evidence" value="ECO:0007669"/>
    <property type="project" value="InterPro"/>
</dbReference>
<feature type="transmembrane region" description="Helical" evidence="9">
    <location>
        <begin position="12"/>
        <end position="33"/>
    </location>
</feature>
<organism evidence="10 11">
    <name type="scientific">Enhydrobacter aerosaccus</name>
    <dbReference type="NCBI Taxonomy" id="225324"/>
    <lineage>
        <taxon>Bacteria</taxon>
        <taxon>Pseudomonadati</taxon>
        <taxon>Pseudomonadota</taxon>
        <taxon>Alphaproteobacteria</taxon>
        <taxon>Hyphomicrobiales</taxon>
        <taxon>Enhydrobacter</taxon>
    </lineage>
</organism>
<feature type="transmembrane region" description="Helical" evidence="9">
    <location>
        <begin position="192"/>
        <end position="213"/>
    </location>
</feature>
<evidence type="ECO:0000256" key="1">
    <source>
        <dbReference type="ARBA" id="ARBA00004651"/>
    </source>
</evidence>
<dbReference type="GO" id="GO:0005886">
    <property type="term" value="C:plasma membrane"/>
    <property type="evidence" value="ECO:0007669"/>
    <property type="project" value="UniProtKB-SubCell"/>
</dbReference>
<dbReference type="EMBL" id="FUWJ01000001">
    <property type="protein sequence ID" value="SJZ31160.1"/>
    <property type="molecule type" value="Genomic_DNA"/>
</dbReference>
<dbReference type="InterPro" id="IPR001851">
    <property type="entry name" value="ABC_transp_permease"/>
</dbReference>
<dbReference type="PANTHER" id="PTHR11795:SF451">
    <property type="entry name" value="ABC TRANSPORTER PERMEASE PROTEIN"/>
    <property type="match status" value="1"/>
</dbReference>
<name>A0A1T4JLW2_9HYPH</name>
<protein>
    <submittedName>
        <fullName evidence="10">Branched-chain amino acid transport system permease protein</fullName>
    </submittedName>
</protein>
<evidence type="ECO:0000313" key="10">
    <source>
        <dbReference type="EMBL" id="SJZ31160.1"/>
    </source>
</evidence>
<dbReference type="RefSeq" id="WP_170920722.1">
    <property type="nucleotide sequence ID" value="NZ_FUWJ01000001.1"/>
</dbReference>
<keyword evidence="7 9" id="KW-0472">Membrane</keyword>
<feature type="transmembrane region" description="Helical" evidence="9">
    <location>
        <begin position="144"/>
        <end position="163"/>
    </location>
</feature>
<keyword evidence="3" id="KW-1003">Cell membrane</keyword>
<feature type="transmembrane region" description="Helical" evidence="9">
    <location>
        <begin position="272"/>
        <end position="290"/>
    </location>
</feature>
<dbReference type="AlphaFoldDB" id="A0A1T4JLW2"/>
<comment type="similarity">
    <text evidence="8">Belongs to the binding-protein-dependent transport system permease family. LivHM subfamily.</text>
</comment>
<evidence type="ECO:0000256" key="8">
    <source>
        <dbReference type="ARBA" id="ARBA00037998"/>
    </source>
</evidence>
<evidence type="ECO:0000256" key="5">
    <source>
        <dbReference type="ARBA" id="ARBA00022970"/>
    </source>
</evidence>
<feature type="transmembrane region" description="Helical" evidence="9">
    <location>
        <begin position="95"/>
        <end position="118"/>
    </location>
</feature>
<comment type="subcellular location">
    <subcellularLocation>
        <location evidence="1">Cell membrane</location>
        <topology evidence="1">Multi-pass membrane protein</topology>
    </subcellularLocation>
</comment>
<dbReference type="CDD" id="cd06582">
    <property type="entry name" value="TM_PBP1_LivH_like"/>
    <property type="match status" value="1"/>
</dbReference>